<name>G4TTE5_SERID</name>
<keyword evidence="1" id="KW-0349">Heme</keyword>
<dbReference type="EMBL" id="CAFZ01000331">
    <property type="protein sequence ID" value="CCA74588.1"/>
    <property type="molecule type" value="Genomic_DNA"/>
</dbReference>
<evidence type="ECO:0008006" key="7">
    <source>
        <dbReference type="Google" id="ProtNLM"/>
    </source>
</evidence>
<sequence>MVNPDLSEPVSVLLRHGTKQAHEQAEHSPGAGWLTRGELDRSEYVRFLMMLHVIYSTLEEALDAHQAHPVLKTTYNPSVLARKEYIALDIAYFLGADSHALKDHPAYLSFTSNMPSQVSAYVHRLRHISSNPTNLKDGDARLLLAHAYVRYLGDLSGGQFIRRRIAKVYNLPNTGEGVKFYTFVTSAGEGEAGMQEMKDLKDWYRDGMDLGVGDDHNLKGGSPLFIPIALMLSCEAALVDEAILAFKLNQDLFTALRPPTHLETMTLPTSPNPSTTPPKLEPMDTVDKSNALTPSNTFTLFMGLLIGTVLFLFYTASSMTSTTLNA</sequence>
<dbReference type="AlphaFoldDB" id="G4TTE5"/>
<proteinExistence type="predicted"/>
<dbReference type="Gene3D" id="1.20.910.10">
    <property type="entry name" value="Heme oxygenase-like"/>
    <property type="match status" value="1"/>
</dbReference>
<evidence type="ECO:0000313" key="6">
    <source>
        <dbReference type="Proteomes" id="UP000007148"/>
    </source>
</evidence>
<accession>G4TTE5</accession>
<dbReference type="eggNOG" id="KOG4480">
    <property type="taxonomic scope" value="Eukaryota"/>
</dbReference>
<dbReference type="GO" id="GO:0004392">
    <property type="term" value="F:heme oxygenase (decyclizing) activity"/>
    <property type="evidence" value="ECO:0007669"/>
    <property type="project" value="InterPro"/>
</dbReference>
<keyword evidence="4" id="KW-0812">Transmembrane</keyword>
<evidence type="ECO:0000256" key="2">
    <source>
        <dbReference type="ARBA" id="ARBA00022723"/>
    </source>
</evidence>
<dbReference type="Proteomes" id="UP000007148">
    <property type="component" value="Unassembled WGS sequence"/>
</dbReference>
<evidence type="ECO:0000313" key="5">
    <source>
        <dbReference type="EMBL" id="CCA74588.1"/>
    </source>
</evidence>
<comment type="caution">
    <text evidence="5">The sequence shown here is derived from an EMBL/GenBank/DDBJ whole genome shotgun (WGS) entry which is preliminary data.</text>
</comment>
<dbReference type="InParanoid" id="G4TTE5"/>
<dbReference type="PRINTS" id="PR00088">
    <property type="entry name" value="HAEMOXYGNASE"/>
</dbReference>
<dbReference type="STRING" id="1109443.G4TTE5"/>
<dbReference type="InterPro" id="IPR002051">
    <property type="entry name" value="Haem_Oase"/>
</dbReference>
<evidence type="ECO:0000256" key="1">
    <source>
        <dbReference type="ARBA" id="ARBA00022617"/>
    </source>
</evidence>
<keyword evidence="4" id="KW-0472">Membrane</keyword>
<keyword evidence="3" id="KW-0408">Iron</keyword>
<dbReference type="PANTHER" id="PTHR10720:SF0">
    <property type="entry name" value="HEME OXYGENASE"/>
    <property type="match status" value="1"/>
</dbReference>
<dbReference type="Pfam" id="PF01126">
    <property type="entry name" value="Heme_oxygenase"/>
    <property type="match status" value="1"/>
</dbReference>
<keyword evidence="4" id="KW-1133">Transmembrane helix</keyword>
<evidence type="ECO:0000256" key="4">
    <source>
        <dbReference type="SAM" id="Phobius"/>
    </source>
</evidence>
<keyword evidence="6" id="KW-1185">Reference proteome</keyword>
<dbReference type="SUPFAM" id="SSF48613">
    <property type="entry name" value="Heme oxygenase-like"/>
    <property type="match status" value="1"/>
</dbReference>
<dbReference type="GO" id="GO:0046872">
    <property type="term" value="F:metal ion binding"/>
    <property type="evidence" value="ECO:0007669"/>
    <property type="project" value="UniProtKB-KW"/>
</dbReference>
<dbReference type="InterPro" id="IPR016053">
    <property type="entry name" value="Haem_Oase-like"/>
</dbReference>
<gene>
    <name evidence="5" type="ORF">PIIN_08540</name>
</gene>
<dbReference type="GO" id="GO:0006788">
    <property type="term" value="P:heme oxidation"/>
    <property type="evidence" value="ECO:0007669"/>
    <property type="project" value="InterPro"/>
</dbReference>
<dbReference type="HOGENOM" id="CLU_057050_1_0_1"/>
<keyword evidence="2" id="KW-0479">Metal-binding</keyword>
<dbReference type="OrthoDB" id="652091at2759"/>
<evidence type="ECO:0000256" key="3">
    <source>
        <dbReference type="ARBA" id="ARBA00023004"/>
    </source>
</evidence>
<reference evidence="5 6" key="1">
    <citation type="journal article" date="2011" name="PLoS Pathog.">
        <title>Endophytic Life Strategies Decoded by Genome and Transcriptome Analyses of the Mutualistic Root Symbiont Piriformospora indica.</title>
        <authorList>
            <person name="Zuccaro A."/>
            <person name="Lahrmann U."/>
            <person name="Guldener U."/>
            <person name="Langen G."/>
            <person name="Pfiffi S."/>
            <person name="Biedenkopf D."/>
            <person name="Wong P."/>
            <person name="Samans B."/>
            <person name="Grimm C."/>
            <person name="Basiewicz M."/>
            <person name="Murat C."/>
            <person name="Martin F."/>
            <person name="Kogel K.H."/>
        </authorList>
    </citation>
    <scope>NUCLEOTIDE SEQUENCE [LARGE SCALE GENOMIC DNA]</scope>
    <source>
        <strain evidence="5 6">DSM 11827</strain>
    </source>
</reference>
<feature type="transmembrane region" description="Helical" evidence="4">
    <location>
        <begin position="298"/>
        <end position="316"/>
    </location>
</feature>
<dbReference type="CDD" id="cd19165">
    <property type="entry name" value="HemeO"/>
    <property type="match status" value="1"/>
</dbReference>
<protein>
    <recommendedName>
        <fullName evidence="7">Heme oxygenase</fullName>
    </recommendedName>
</protein>
<dbReference type="InterPro" id="IPR016084">
    <property type="entry name" value="Haem_Oase-like_multi-hlx"/>
</dbReference>
<dbReference type="PANTHER" id="PTHR10720">
    <property type="entry name" value="HEME OXYGENASE"/>
    <property type="match status" value="1"/>
</dbReference>
<dbReference type="OMA" id="TEQLWFV"/>
<organism evidence="5 6">
    <name type="scientific">Serendipita indica (strain DSM 11827)</name>
    <name type="common">Root endophyte fungus</name>
    <name type="synonym">Piriformospora indica</name>
    <dbReference type="NCBI Taxonomy" id="1109443"/>
    <lineage>
        <taxon>Eukaryota</taxon>
        <taxon>Fungi</taxon>
        <taxon>Dikarya</taxon>
        <taxon>Basidiomycota</taxon>
        <taxon>Agaricomycotina</taxon>
        <taxon>Agaricomycetes</taxon>
        <taxon>Sebacinales</taxon>
        <taxon>Serendipitaceae</taxon>
        <taxon>Serendipita</taxon>
    </lineage>
</organism>